<protein>
    <recommendedName>
        <fullName evidence="5">ABC transporter domain-containing protein</fullName>
    </recommendedName>
</protein>
<dbReference type="PANTHER" id="PTHR42794:SF1">
    <property type="entry name" value="HEMIN IMPORT ATP-BINDING PROTEIN HMUV"/>
    <property type="match status" value="1"/>
</dbReference>
<sequence>MLEASDVSVVRGRCTVLQRINLQLKPGGITAVIGPNGAGKSTMLACLSGALTPVCGTVRLDGEPLRQLSAAELGCRRAVLEQAPAIAAGFSVTELVGFGVPRSVSPRQAQAIVGQAVSAVELTQKRHWTMERLSGGEQQRVHLARVLAQLRAGQVMGRGRWLLLDEPTAHLDPSHQATVIRLARQVAAEGAGVVIVVHDLSVAVAVASRVVLMQRGQVVAWGPVQDVLQPAILESVYGIPFLRSEPVPGRTIVAPLFPLV</sequence>
<dbReference type="Proteomes" id="UP000035037">
    <property type="component" value="Unassembled WGS sequence"/>
</dbReference>
<dbReference type="Gene3D" id="3.40.50.300">
    <property type="entry name" value="P-loop containing nucleotide triphosphate hydrolases"/>
    <property type="match status" value="1"/>
</dbReference>
<dbReference type="PANTHER" id="PTHR42794">
    <property type="entry name" value="HEMIN IMPORT ATP-BINDING PROTEIN HMUV"/>
    <property type="match status" value="1"/>
</dbReference>
<evidence type="ECO:0000313" key="7">
    <source>
        <dbReference type="Proteomes" id="UP000035037"/>
    </source>
</evidence>
<accession>A0A0G8AWA7</accession>
<evidence type="ECO:0000313" key="6">
    <source>
        <dbReference type="EMBL" id="KKZ13634.1"/>
    </source>
</evidence>
<evidence type="ECO:0000256" key="2">
    <source>
        <dbReference type="ARBA" id="ARBA00022741"/>
    </source>
</evidence>
<name>A0A0G8AWA7_9SYNE</name>
<evidence type="ECO:0000256" key="3">
    <source>
        <dbReference type="ARBA" id="ARBA00022840"/>
    </source>
</evidence>
<comment type="caution">
    <text evidence="6">The sequence shown here is derived from an EMBL/GenBank/DDBJ whole genome shotgun (WGS) entry which is preliminary data.</text>
</comment>
<evidence type="ECO:0000256" key="4">
    <source>
        <dbReference type="ARBA" id="ARBA00022967"/>
    </source>
</evidence>
<dbReference type="AlphaFoldDB" id="A0A0G8AWA7"/>
<dbReference type="Pfam" id="PF00005">
    <property type="entry name" value="ABC_tran"/>
    <property type="match status" value="1"/>
</dbReference>
<dbReference type="InterPro" id="IPR003439">
    <property type="entry name" value="ABC_transporter-like_ATP-bd"/>
</dbReference>
<keyword evidence="1" id="KW-0813">Transport</keyword>
<keyword evidence="3" id="KW-0067">ATP-binding</keyword>
<dbReference type="InterPro" id="IPR027417">
    <property type="entry name" value="P-loop_NTPase"/>
</dbReference>
<dbReference type="PROSITE" id="PS50893">
    <property type="entry name" value="ABC_TRANSPORTER_2"/>
    <property type="match status" value="1"/>
</dbReference>
<dbReference type="GO" id="GO:0005524">
    <property type="term" value="F:ATP binding"/>
    <property type="evidence" value="ECO:0007669"/>
    <property type="project" value="UniProtKB-KW"/>
</dbReference>
<dbReference type="SMART" id="SM00382">
    <property type="entry name" value="AAA"/>
    <property type="match status" value="1"/>
</dbReference>
<evidence type="ECO:0000256" key="1">
    <source>
        <dbReference type="ARBA" id="ARBA00022448"/>
    </source>
</evidence>
<dbReference type="CDD" id="cd03214">
    <property type="entry name" value="ABC_Iron-Siderophores_B12_Hemin"/>
    <property type="match status" value="1"/>
</dbReference>
<dbReference type="SUPFAM" id="SSF52540">
    <property type="entry name" value="P-loop containing nucleoside triphosphate hydrolases"/>
    <property type="match status" value="1"/>
</dbReference>
<evidence type="ECO:0000259" key="5">
    <source>
        <dbReference type="PROSITE" id="PS50893"/>
    </source>
</evidence>
<feature type="domain" description="ABC transporter" evidence="5">
    <location>
        <begin position="2"/>
        <end position="240"/>
    </location>
</feature>
<organism evidence="6 7">
    <name type="scientific">Candidatus Synechococcus spongiarum 15L</name>
    <dbReference type="NCBI Taxonomy" id="1608419"/>
    <lineage>
        <taxon>Bacteria</taxon>
        <taxon>Bacillati</taxon>
        <taxon>Cyanobacteriota</taxon>
        <taxon>Cyanophyceae</taxon>
        <taxon>Synechococcales</taxon>
        <taxon>Synechococcaceae</taxon>
        <taxon>Synechococcus</taxon>
    </lineage>
</organism>
<keyword evidence="4" id="KW-1278">Translocase</keyword>
<proteinExistence type="predicted"/>
<dbReference type="NCBIfam" id="NF010068">
    <property type="entry name" value="PRK13548.1"/>
    <property type="match status" value="1"/>
</dbReference>
<reference evidence="6 7" key="1">
    <citation type="submission" date="2015-02" db="EMBL/GenBank/DDBJ databases">
        <authorList>
            <person name="Slaby B."/>
            <person name="Hentschel U."/>
        </authorList>
    </citation>
    <scope>NUCLEOTIDE SEQUENCE [LARGE SCALE GENOMIC DNA]</scope>
    <source>
        <strain evidence="6">15L</strain>
    </source>
</reference>
<reference evidence="6 7" key="2">
    <citation type="submission" date="2015-05" db="EMBL/GenBank/DDBJ databases">
        <title>Lifestyle Evolution in Cyanobacterial Symbionts of Sponges.</title>
        <authorList>
            <person name="Burgsdorf I."/>
            <person name="Slaby B.M."/>
            <person name="Handley K.M."/>
            <person name="Haber M."/>
            <person name="Blom J."/>
            <person name="Marshall C.W."/>
            <person name="Gilbert J.A."/>
            <person name="Hentschel U."/>
            <person name="Steindler L."/>
        </authorList>
    </citation>
    <scope>NUCLEOTIDE SEQUENCE [LARGE SCALE GENOMIC DNA]</scope>
    <source>
        <strain evidence="6">15L</strain>
    </source>
</reference>
<keyword evidence="2" id="KW-0547">Nucleotide-binding</keyword>
<dbReference type="InterPro" id="IPR003593">
    <property type="entry name" value="AAA+_ATPase"/>
</dbReference>
<dbReference type="EMBL" id="JYFQ01000079">
    <property type="protein sequence ID" value="KKZ13634.1"/>
    <property type="molecule type" value="Genomic_DNA"/>
</dbReference>
<dbReference type="PATRIC" id="fig|1608419.3.peg.2232"/>
<gene>
    <name evidence="6" type="ORF">TQ37_03810</name>
</gene>
<dbReference type="GO" id="GO:0016887">
    <property type="term" value="F:ATP hydrolysis activity"/>
    <property type="evidence" value="ECO:0007669"/>
    <property type="project" value="InterPro"/>
</dbReference>